<accession>A0A0C3APR4</accession>
<dbReference type="EMBL" id="KN822014">
    <property type="protein sequence ID" value="KIM66957.1"/>
    <property type="molecule type" value="Genomic_DNA"/>
</dbReference>
<evidence type="ECO:0000313" key="2">
    <source>
        <dbReference type="Proteomes" id="UP000053989"/>
    </source>
</evidence>
<dbReference type="InParanoid" id="A0A0C3APR4"/>
<keyword evidence="2" id="KW-1185">Reference proteome</keyword>
<dbReference type="HOGENOM" id="CLU_1939375_0_0_1"/>
<reference evidence="2" key="2">
    <citation type="submission" date="2015-01" db="EMBL/GenBank/DDBJ databases">
        <title>Evolutionary Origins and Diversification of the Mycorrhizal Mutualists.</title>
        <authorList>
            <consortium name="DOE Joint Genome Institute"/>
            <consortium name="Mycorrhizal Genomics Consortium"/>
            <person name="Kohler A."/>
            <person name="Kuo A."/>
            <person name="Nagy L.G."/>
            <person name="Floudas D."/>
            <person name="Copeland A."/>
            <person name="Barry K.W."/>
            <person name="Cichocki N."/>
            <person name="Veneault-Fourrey C."/>
            <person name="LaButti K."/>
            <person name="Lindquist E.A."/>
            <person name="Lipzen A."/>
            <person name="Lundell T."/>
            <person name="Morin E."/>
            <person name="Murat C."/>
            <person name="Riley R."/>
            <person name="Ohm R."/>
            <person name="Sun H."/>
            <person name="Tunlid A."/>
            <person name="Henrissat B."/>
            <person name="Grigoriev I.V."/>
            <person name="Hibbett D.S."/>
            <person name="Martin F."/>
        </authorList>
    </citation>
    <scope>NUCLEOTIDE SEQUENCE [LARGE SCALE GENOMIC DNA]</scope>
    <source>
        <strain evidence="2">Foug A</strain>
    </source>
</reference>
<gene>
    <name evidence="1" type="ORF">SCLCIDRAFT_212811</name>
</gene>
<protein>
    <submittedName>
        <fullName evidence="1">Uncharacterized protein</fullName>
    </submittedName>
</protein>
<name>A0A0C3APR4_9AGAM</name>
<dbReference type="AlphaFoldDB" id="A0A0C3APR4"/>
<dbReference type="Proteomes" id="UP000053989">
    <property type="component" value="Unassembled WGS sequence"/>
</dbReference>
<sequence length="130" mass="14466">MPHILARNPSGYSSNLIDSRPNHTVFTRESQYLHSTDVRECSPVDGEAPLCYTSGVGTSQDRWGPRPQQVSLAMCHYVPILAAIALLETLSPLWLNHFFGNGLAFPFRICNPPLSTLLGLHCSVDKVLFW</sequence>
<organism evidence="1 2">
    <name type="scientific">Scleroderma citrinum Foug A</name>
    <dbReference type="NCBI Taxonomy" id="1036808"/>
    <lineage>
        <taxon>Eukaryota</taxon>
        <taxon>Fungi</taxon>
        <taxon>Dikarya</taxon>
        <taxon>Basidiomycota</taxon>
        <taxon>Agaricomycotina</taxon>
        <taxon>Agaricomycetes</taxon>
        <taxon>Agaricomycetidae</taxon>
        <taxon>Boletales</taxon>
        <taxon>Sclerodermatineae</taxon>
        <taxon>Sclerodermataceae</taxon>
        <taxon>Scleroderma</taxon>
    </lineage>
</organism>
<evidence type="ECO:0000313" key="1">
    <source>
        <dbReference type="EMBL" id="KIM66957.1"/>
    </source>
</evidence>
<proteinExistence type="predicted"/>
<reference evidence="1 2" key="1">
    <citation type="submission" date="2014-04" db="EMBL/GenBank/DDBJ databases">
        <authorList>
            <consortium name="DOE Joint Genome Institute"/>
            <person name="Kuo A."/>
            <person name="Kohler A."/>
            <person name="Nagy L.G."/>
            <person name="Floudas D."/>
            <person name="Copeland A."/>
            <person name="Barry K.W."/>
            <person name="Cichocki N."/>
            <person name="Veneault-Fourrey C."/>
            <person name="LaButti K."/>
            <person name="Lindquist E.A."/>
            <person name="Lipzen A."/>
            <person name="Lundell T."/>
            <person name="Morin E."/>
            <person name="Murat C."/>
            <person name="Sun H."/>
            <person name="Tunlid A."/>
            <person name="Henrissat B."/>
            <person name="Grigoriev I.V."/>
            <person name="Hibbett D.S."/>
            <person name="Martin F."/>
            <person name="Nordberg H.P."/>
            <person name="Cantor M.N."/>
            <person name="Hua S.X."/>
        </authorList>
    </citation>
    <scope>NUCLEOTIDE SEQUENCE [LARGE SCALE GENOMIC DNA]</scope>
    <source>
        <strain evidence="1 2">Foug A</strain>
    </source>
</reference>